<dbReference type="WBParaSite" id="ES5_v2.g11569.t1">
    <property type="protein sequence ID" value="ES5_v2.g11569.t1"/>
    <property type="gene ID" value="ES5_v2.g11569"/>
</dbReference>
<organism evidence="1 2">
    <name type="scientific">Panagrolaimus sp. ES5</name>
    <dbReference type="NCBI Taxonomy" id="591445"/>
    <lineage>
        <taxon>Eukaryota</taxon>
        <taxon>Metazoa</taxon>
        <taxon>Ecdysozoa</taxon>
        <taxon>Nematoda</taxon>
        <taxon>Chromadorea</taxon>
        <taxon>Rhabditida</taxon>
        <taxon>Tylenchina</taxon>
        <taxon>Panagrolaimomorpha</taxon>
        <taxon>Panagrolaimoidea</taxon>
        <taxon>Panagrolaimidae</taxon>
        <taxon>Panagrolaimus</taxon>
    </lineage>
</organism>
<evidence type="ECO:0000313" key="1">
    <source>
        <dbReference type="Proteomes" id="UP000887579"/>
    </source>
</evidence>
<reference evidence="2" key="1">
    <citation type="submission" date="2022-11" db="UniProtKB">
        <authorList>
            <consortium name="WormBaseParasite"/>
        </authorList>
    </citation>
    <scope>IDENTIFICATION</scope>
</reference>
<name>A0AC34F3F2_9BILA</name>
<sequence length="453" mass="52426">MYYYNKNVRPVVNSSQALKVKFGASLIRIIDVDEVNQVLTTNLWLEMQWFDYKLKWDPSKFNNIRKLHIPSDQIWIPDILLYNNADGEPHISIMSDAIVYYTGMVVWKPPSIYKSFCTIDITYYPYDIQSCQMKFGGWSYNGFLLDITQLPSRPEDVIETRYDELGRDYQFLKLGMDLSMFYPSLEWDVIELTSKRHEQLYPGCCGQDMYIDITFEVTLRRKALFYTINLVIPFLIDLIPPTSLVICLFARYLLFTMGLVTASIVFSVWSLNLYIRDASTHEMSNWMRKVFLGNLGKYLCIKPPDNDDMSDDGSTLSEAPGSSTVNERRASPYILSVASMMHSETRLSQLAQLRGMHPDVIRRMIDNVAFIADHFRAQKKEQKISEEWSYVAMIIDRLLLIIFTIGNMVGTFIIIFSSPVIFDTREPLKIMPPTKPLSGDTFEYGLQSNITSF</sequence>
<dbReference type="Proteomes" id="UP000887579">
    <property type="component" value="Unplaced"/>
</dbReference>
<proteinExistence type="predicted"/>
<accession>A0AC34F3F2</accession>
<evidence type="ECO:0000313" key="2">
    <source>
        <dbReference type="WBParaSite" id="ES5_v2.g11569.t1"/>
    </source>
</evidence>
<protein>
    <submittedName>
        <fullName evidence="2">Uncharacterized protein</fullName>
    </submittedName>
</protein>